<dbReference type="GO" id="GO:0031084">
    <property type="term" value="C:BLOC-2 complex"/>
    <property type="evidence" value="ECO:0007669"/>
    <property type="project" value="TreeGrafter"/>
</dbReference>
<proteinExistence type="predicted"/>
<dbReference type="EMBL" id="KN122182">
    <property type="protein sequence ID" value="KFO32310.1"/>
    <property type="molecule type" value="Genomic_DNA"/>
</dbReference>
<feature type="domain" description="BLOC-2 complex member HPS6 C-terminal" evidence="3">
    <location>
        <begin position="387"/>
        <end position="462"/>
    </location>
</feature>
<organism evidence="4 5">
    <name type="scientific">Fukomys damarensis</name>
    <name type="common">Damaraland mole rat</name>
    <name type="synonym">Cryptomys damarensis</name>
    <dbReference type="NCBI Taxonomy" id="885580"/>
    <lineage>
        <taxon>Eukaryota</taxon>
        <taxon>Metazoa</taxon>
        <taxon>Chordata</taxon>
        <taxon>Craniata</taxon>
        <taxon>Vertebrata</taxon>
        <taxon>Euteleostomi</taxon>
        <taxon>Mammalia</taxon>
        <taxon>Eutheria</taxon>
        <taxon>Euarchontoglires</taxon>
        <taxon>Glires</taxon>
        <taxon>Rodentia</taxon>
        <taxon>Hystricomorpha</taxon>
        <taxon>Bathyergidae</taxon>
        <taxon>Fukomys</taxon>
    </lineage>
</organism>
<dbReference type="PANTHER" id="PTHR14696:SF2">
    <property type="entry name" value="BLOC-2 COMPLEX MEMBER HPS6"/>
    <property type="match status" value="1"/>
</dbReference>
<dbReference type="Pfam" id="PF15702">
    <property type="entry name" value="HPS6"/>
    <property type="match status" value="1"/>
</dbReference>
<evidence type="ECO:0000313" key="4">
    <source>
        <dbReference type="EMBL" id="KFO32310.1"/>
    </source>
</evidence>
<feature type="compositionally biased region" description="Pro residues" evidence="1">
    <location>
        <begin position="454"/>
        <end position="463"/>
    </location>
</feature>
<sequence length="486" mass="51922">MVAAPCLGLSYSKNLNPKQGDTWDFRTLIRSLPGLLSPREPLAAHTWAPTPQGLLLLDSRGTVSLVQAQGSIRTLGALQEAPAGPEGSAALGTFQGTLACVLGSTLELLDLGTGRLLERKVLSTDIVHLLEPPALGMKDEEDLESQGGLRLLSALGLFRVGWEAPQSLELPTATDLVFEEACGYYQRRSLRGAQLTPEELRHNSMFQAPQALASVLQGHLPPSALLTLLRAELRDYRGLEQLKAQLVAGEEEESVWTELAQQEVARLLSTEVTGEQLAQLNTVFQALPSAAWGATLHALQLQQDGNGMLSSQAPPDVWKKVLGGTAAGKEPPNGILLPFELLCQCLCRLEPQWLPHFVELAQQQGGPGWGAGGPGPPLYRRALAVLDLAPEELLLLLRTHLPDEGGPLTPFPEPGAEPPLTVGLLRTLLKQTGARGRLSGPTLSRYEDSLWDPGTPPPTPPRGPVSTLQASDQPGLEAGTIQTGPV</sequence>
<dbReference type="AlphaFoldDB" id="A0A091DPY0"/>
<reference evidence="4 5" key="1">
    <citation type="submission" date="2013-11" db="EMBL/GenBank/DDBJ databases">
        <title>The Damaraland mole rat (Fukomys damarensis) genome and evolution of African mole rats.</title>
        <authorList>
            <person name="Gladyshev V.N."/>
            <person name="Fang X."/>
        </authorList>
    </citation>
    <scope>NUCLEOTIDE SEQUENCE [LARGE SCALE GENOMIC DNA]</scope>
    <source>
        <tissue evidence="4">Liver</tissue>
    </source>
</reference>
<dbReference type="GO" id="GO:0032418">
    <property type="term" value="P:lysosome localization"/>
    <property type="evidence" value="ECO:0007669"/>
    <property type="project" value="TreeGrafter"/>
</dbReference>
<accession>A0A091DPY0</accession>
<dbReference type="eggNOG" id="ENOG502QSBH">
    <property type="taxonomic scope" value="Eukaryota"/>
</dbReference>
<evidence type="ECO:0000259" key="3">
    <source>
        <dbReference type="Pfam" id="PF20468"/>
    </source>
</evidence>
<feature type="domain" description="BLOC-2 complex member HPS6 C-terminal" evidence="3">
    <location>
        <begin position="175"/>
        <end position="386"/>
    </location>
</feature>
<dbReference type="InterPro" id="IPR046822">
    <property type="entry name" value="HPS6_C"/>
</dbReference>
<dbReference type="InterPro" id="IPR046823">
    <property type="entry name" value="HPS6_N"/>
</dbReference>
<dbReference type="GO" id="GO:0072657">
    <property type="term" value="P:protein localization to membrane"/>
    <property type="evidence" value="ECO:0007669"/>
    <property type="project" value="TreeGrafter"/>
</dbReference>
<keyword evidence="5" id="KW-1185">Reference proteome</keyword>
<gene>
    <name evidence="4" type="ORF">H920_06257</name>
</gene>
<evidence type="ECO:0000313" key="5">
    <source>
        <dbReference type="Proteomes" id="UP000028990"/>
    </source>
</evidence>
<evidence type="ECO:0000256" key="1">
    <source>
        <dbReference type="SAM" id="MobiDB-lite"/>
    </source>
</evidence>
<protein>
    <submittedName>
        <fullName evidence="4">Hermansky-Pudlak syndrome 6 protein</fullName>
    </submittedName>
</protein>
<dbReference type="GO" id="GO:0005765">
    <property type="term" value="C:lysosomal membrane"/>
    <property type="evidence" value="ECO:0007669"/>
    <property type="project" value="TreeGrafter"/>
</dbReference>
<name>A0A091DPY0_FUKDA</name>
<feature type="region of interest" description="Disordered" evidence="1">
    <location>
        <begin position="435"/>
        <end position="486"/>
    </location>
</feature>
<feature type="domain" description="BLOC-2 complex member HPS6 N-terminal" evidence="2">
    <location>
        <begin position="1"/>
        <end position="160"/>
    </location>
</feature>
<dbReference type="Pfam" id="PF20468">
    <property type="entry name" value="HPS6_C"/>
    <property type="match status" value="2"/>
</dbReference>
<dbReference type="InterPro" id="IPR017218">
    <property type="entry name" value="BLOC-2_complex_Hps6_subunit"/>
</dbReference>
<dbReference type="PANTHER" id="PTHR14696">
    <property type="entry name" value="HERMANSKY-PUDLAK SYNDROME 6 PROTEIN"/>
    <property type="match status" value="1"/>
</dbReference>
<evidence type="ECO:0000259" key="2">
    <source>
        <dbReference type="Pfam" id="PF15702"/>
    </source>
</evidence>
<dbReference type="Proteomes" id="UP000028990">
    <property type="component" value="Unassembled WGS sequence"/>
</dbReference>